<comment type="function">
    <text evidence="17">Catalyzes the dehydration of the S-form of NAD(P)HX at the expense of ADP, which is converted to AMP. Together with NAD(P)HX epimerase, which catalyzes the epimerization of the S- and R-forms, the enzyme allows the repair of both epimers of NAD(P)HX, a damaged form of NAD(P)H that is a result of enzymatic or heat-dependent hydration.</text>
</comment>
<comment type="cofactor">
    <cofactor evidence="17">
        <name>Mg(2+)</name>
        <dbReference type="ChEBI" id="CHEBI:18420"/>
    </cofactor>
</comment>
<organism evidence="22 23">
    <name type="scientific">Elstera cyanobacteriorum</name>
    <dbReference type="NCBI Taxonomy" id="2022747"/>
    <lineage>
        <taxon>Bacteria</taxon>
        <taxon>Pseudomonadati</taxon>
        <taxon>Pseudomonadota</taxon>
        <taxon>Alphaproteobacteria</taxon>
        <taxon>Rhodospirillales</taxon>
        <taxon>Rhodospirillaceae</taxon>
        <taxon>Elstera</taxon>
    </lineage>
</organism>
<sequence length="500" mass="51841">MALDLLTVAPDYPLDLLTPAQMGAVDAQAALAGLVVFDLMDRAGTEVAEVVQTRWTPRPVLVLCGPGNNGGDGWVAARRLRDAGWPVRLVSLVPLSALTGAAAAHAARWSAPVEVWEGAGPSLGETALIVDALFGAGLTRPLPPAVRRWLARTTALPLVAVDVPSGLDGGTGVPLGWAPQAALTVTFHRYKPGHFIMPGKSLCGDLHLIDICIPANIRPPDRIETQLNHPRLWQTALRPPRLADHKFTRGWAMIRAGHPESGGMAGAAILSSRAARRVGAGLVSLVTPAALSDWPGTMVTTKPWADACAEKRATGFLLGPGNGVSPATAAAVLAAAATGAPLVLDADALTSFAGDADRLRRGLAGPCVLTPHEGEFARLFAGTPVDLTQGRLSRARQAARWMGATIVLKGPDTLIAHPDGRVIVQPWAPPALATAGSGDVLAGIILGLMALGISASDAAAAGVWLHAAAGQRAGAHGMIAEDLVDFLPEILDKFIEKSLY</sequence>
<keyword evidence="10 17" id="KW-0520">NAD</keyword>
<keyword evidence="12 17" id="KW-0456">Lyase</keyword>
<evidence type="ECO:0000256" key="11">
    <source>
        <dbReference type="ARBA" id="ARBA00023235"/>
    </source>
</evidence>
<feature type="binding site" evidence="18">
    <location>
        <position position="69"/>
    </location>
    <ligand>
        <name>K(+)</name>
        <dbReference type="ChEBI" id="CHEBI:29103"/>
    </ligand>
</feature>
<dbReference type="EMBL" id="NOXS01000032">
    <property type="protein sequence ID" value="OYQ18515.1"/>
    <property type="molecule type" value="Genomic_DNA"/>
</dbReference>
<dbReference type="NCBIfam" id="TIGR00196">
    <property type="entry name" value="yjeF_cterm"/>
    <property type="match status" value="1"/>
</dbReference>
<evidence type="ECO:0000256" key="2">
    <source>
        <dbReference type="ARBA" id="ARBA00000909"/>
    </source>
</evidence>
<comment type="catalytic activity">
    <reaction evidence="2 18 19">
        <text>(6R)-NADPHX = (6S)-NADPHX</text>
        <dbReference type="Rhea" id="RHEA:32227"/>
        <dbReference type="ChEBI" id="CHEBI:64076"/>
        <dbReference type="ChEBI" id="CHEBI:64077"/>
        <dbReference type="EC" id="5.1.99.6"/>
    </reaction>
</comment>
<dbReference type="PIRSF" id="PIRSF017184">
    <property type="entry name" value="Nnr"/>
    <property type="match status" value="1"/>
</dbReference>
<name>A0A255XPY8_9PROT</name>
<feature type="binding site" evidence="18">
    <location>
        <begin position="68"/>
        <end position="72"/>
    </location>
    <ligand>
        <name>(6S)-NADPHX</name>
        <dbReference type="ChEBI" id="CHEBI:64076"/>
    </ligand>
</feature>
<dbReference type="Proteomes" id="UP000216361">
    <property type="component" value="Unassembled WGS sequence"/>
</dbReference>
<dbReference type="EC" id="5.1.99.6" evidence="19"/>
<feature type="binding site" evidence="17">
    <location>
        <begin position="409"/>
        <end position="413"/>
    </location>
    <ligand>
        <name>AMP</name>
        <dbReference type="ChEBI" id="CHEBI:456215"/>
    </ligand>
</feature>
<feature type="domain" description="YjeF C-terminal" evidence="20">
    <location>
        <begin position="229"/>
        <end position="494"/>
    </location>
</feature>
<comment type="catalytic activity">
    <reaction evidence="15 17 19">
        <text>(6S)-NADHX + ADP = AMP + phosphate + NADH + H(+)</text>
        <dbReference type="Rhea" id="RHEA:32223"/>
        <dbReference type="ChEBI" id="CHEBI:15378"/>
        <dbReference type="ChEBI" id="CHEBI:43474"/>
        <dbReference type="ChEBI" id="CHEBI:57945"/>
        <dbReference type="ChEBI" id="CHEBI:64074"/>
        <dbReference type="ChEBI" id="CHEBI:456215"/>
        <dbReference type="ChEBI" id="CHEBI:456216"/>
        <dbReference type="EC" id="4.2.1.136"/>
    </reaction>
</comment>
<feature type="binding site" evidence="18">
    <location>
        <position position="162"/>
    </location>
    <ligand>
        <name>(6S)-NADPHX</name>
        <dbReference type="ChEBI" id="CHEBI:64076"/>
    </ligand>
</feature>
<dbReference type="HAMAP" id="MF_01965">
    <property type="entry name" value="NADHX_dehydratase"/>
    <property type="match status" value="1"/>
</dbReference>
<dbReference type="RefSeq" id="WP_094408778.1">
    <property type="nucleotide sequence ID" value="NZ_BMJZ01000001.1"/>
</dbReference>
<dbReference type="InterPro" id="IPR029056">
    <property type="entry name" value="Ribokinase-like"/>
</dbReference>
<evidence type="ECO:0000256" key="18">
    <source>
        <dbReference type="HAMAP-Rule" id="MF_01966"/>
    </source>
</evidence>
<reference evidence="22 23" key="1">
    <citation type="submission" date="2017-07" db="EMBL/GenBank/DDBJ databases">
        <title>Elstera cyanobacteriorum sp. nov., a novel bacterium isolated from cyanobacterial aggregates in a eutrophic lake.</title>
        <authorList>
            <person name="Cai H."/>
        </authorList>
    </citation>
    <scope>NUCLEOTIDE SEQUENCE [LARGE SCALE GENOMIC DNA]</scope>
    <source>
        <strain evidence="22 23">TH019</strain>
    </source>
</reference>
<dbReference type="PANTHER" id="PTHR12592:SF0">
    <property type="entry name" value="ATP-DEPENDENT (S)-NAD(P)H-HYDRATE DEHYDRATASE"/>
    <property type="match status" value="1"/>
</dbReference>
<keyword evidence="23" id="KW-1185">Reference proteome</keyword>
<dbReference type="SUPFAM" id="SSF53613">
    <property type="entry name" value="Ribokinase-like"/>
    <property type="match status" value="1"/>
</dbReference>
<proteinExistence type="inferred from homology"/>
<dbReference type="InterPro" id="IPR036652">
    <property type="entry name" value="YjeF_N_dom_sf"/>
</dbReference>
<evidence type="ECO:0000256" key="5">
    <source>
        <dbReference type="ARBA" id="ARBA00022723"/>
    </source>
</evidence>
<evidence type="ECO:0000259" key="21">
    <source>
        <dbReference type="PROSITE" id="PS51385"/>
    </source>
</evidence>
<keyword evidence="9 18" id="KW-0630">Potassium</keyword>
<protein>
    <recommendedName>
        <fullName evidence="19">Bifunctional NAD(P)H-hydrate repair enzyme</fullName>
    </recommendedName>
    <alternativeName>
        <fullName evidence="19">Nicotinamide nucleotide repair protein</fullName>
    </alternativeName>
    <domain>
        <recommendedName>
            <fullName evidence="19">ADP-dependent (S)-NAD(P)H-hydrate dehydratase</fullName>
            <ecNumber evidence="19">4.2.1.136</ecNumber>
        </recommendedName>
        <alternativeName>
            <fullName evidence="19">ADP-dependent NAD(P)HX dehydratase</fullName>
        </alternativeName>
    </domain>
    <domain>
        <recommendedName>
            <fullName evidence="19">NAD(P)H-hydrate epimerase</fullName>
            <ecNumber evidence="19">5.1.99.6</ecNumber>
        </recommendedName>
    </domain>
</protein>
<evidence type="ECO:0000313" key="23">
    <source>
        <dbReference type="Proteomes" id="UP000216361"/>
    </source>
</evidence>
<feature type="binding site" evidence="18">
    <location>
        <position position="131"/>
    </location>
    <ligand>
        <name>K(+)</name>
        <dbReference type="ChEBI" id="CHEBI:29103"/>
    </ligand>
</feature>
<evidence type="ECO:0000256" key="1">
    <source>
        <dbReference type="ARBA" id="ARBA00000013"/>
    </source>
</evidence>
<feature type="binding site" evidence="18">
    <location>
        <position position="165"/>
    </location>
    <ligand>
        <name>K(+)</name>
        <dbReference type="ChEBI" id="CHEBI:29103"/>
    </ligand>
</feature>
<keyword evidence="13" id="KW-0511">Multifunctional enzyme</keyword>
<keyword evidence="6 17" id="KW-0547">Nucleotide-binding</keyword>
<evidence type="ECO:0000256" key="10">
    <source>
        <dbReference type="ARBA" id="ARBA00023027"/>
    </source>
</evidence>
<comment type="function">
    <text evidence="14 19">Bifunctional enzyme that catalyzes the epimerization of the S- and R-forms of NAD(P)HX and the dehydration of the S-form of NAD(P)HX at the expense of ADP, which is converted to AMP. This allows the repair of both epimers of NAD(P)HX, a damaged form of NAD(P)H that is a result of enzymatic or heat-dependent hydration.</text>
</comment>
<dbReference type="PROSITE" id="PS51383">
    <property type="entry name" value="YJEF_C_3"/>
    <property type="match status" value="1"/>
</dbReference>
<feature type="domain" description="YjeF N-terminal" evidence="21">
    <location>
        <begin position="22"/>
        <end position="219"/>
    </location>
</feature>
<dbReference type="GO" id="GO:0052855">
    <property type="term" value="F:ADP-dependent NAD(P)H-hydrate dehydratase activity"/>
    <property type="evidence" value="ECO:0007669"/>
    <property type="project" value="UniProtKB-UniRule"/>
</dbReference>
<comment type="subunit">
    <text evidence="17">Homotetramer.</text>
</comment>
<dbReference type="PROSITE" id="PS01050">
    <property type="entry name" value="YJEF_C_2"/>
    <property type="match status" value="1"/>
</dbReference>
<comment type="caution">
    <text evidence="22">The sequence shown here is derived from an EMBL/GenBank/DDBJ whole genome shotgun (WGS) entry which is preliminary data.</text>
</comment>
<comment type="similarity">
    <text evidence="4 19">In the C-terminal section; belongs to the NnrD/CARKD family.</text>
</comment>
<dbReference type="GO" id="GO:0110051">
    <property type="term" value="P:metabolite repair"/>
    <property type="evidence" value="ECO:0007669"/>
    <property type="project" value="TreeGrafter"/>
</dbReference>
<evidence type="ECO:0000256" key="6">
    <source>
        <dbReference type="ARBA" id="ARBA00022741"/>
    </source>
</evidence>
<feature type="binding site" evidence="17">
    <location>
        <position position="321"/>
    </location>
    <ligand>
        <name>(6S)-NADPHX</name>
        <dbReference type="ChEBI" id="CHEBI:64076"/>
    </ligand>
</feature>
<comment type="cofactor">
    <cofactor evidence="18 19">
        <name>K(+)</name>
        <dbReference type="ChEBI" id="CHEBI:29103"/>
    </cofactor>
    <text evidence="18 19">Binds 1 potassium ion per subunit.</text>
</comment>
<dbReference type="InterPro" id="IPR030677">
    <property type="entry name" value="Nnr"/>
</dbReference>
<feature type="binding site" evidence="17">
    <location>
        <position position="438"/>
    </location>
    <ligand>
        <name>AMP</name>
        <dbReference type="ChEBI" id="CHEBI:456215"/>
    </ligand>
</feature>
<accession>A0A255XPY8</accession>
<evidence type="ECO:0000313" key="22">
    <source>
        <dbReference type="EMBL" id="OYQ18515.1"/>
    </source>
</evidence>
<dbReference type="Gene3D" id="3.40.1190.20">
    <property type="match status" value="1"/>
</dbReference>
<keyword evidence="8 17" id="KW-0521">NADP</keyword>
<comment type="function">
    <text evidence="18">Catalyzes the epimerization of the S- and R-forms of NAD(P)HX, a damaged form of NAD(P)H that is a result of enzymatic or heat-dependent hydration. This is a prerequisite for the S-specific NAD(P)H-hydrate dehydratase to allow the repair of both epimers of NAD(P)HX.</text>
</comment>
<keyword evidence="5 18" id="KW-0479">Metal-binding</keyword>
<dbReference type="SUPFAM" id="SSF64153">
    <property type="entry name" value="YjeF N-terminal domain-like"/>
    <property type="match status" value="1"/>
</dbReference>
<comment type="similarity">
    <text evidence="18">Belongs to the NnrE/AIBP family.</text>
</comment>
<evidence type="ECO:0000259" key="20">
    <source>
        <dbReference type="PROSITE" id="PS51383"/>
    </source>
</evidence>
<evidence type="ECO:0000256" key="7">
    <source>
        <dbReference type="ARBA" id="ARBA00022840"/>
    </source>
</evidence>
<evidence type="ECO:0000256" key="3">
    <source>
        <dbReference type="ARBA" id="ARBA00006001"/>
    </source>
</evidence>
<feature type="binding site" evidence="17">
    <location>
        <position position="267"/>
    </location>
    <ligand>
        <name>(6S)-NADPHX</name>
        <dbReference type="ChEBI" id="CHEBI:64076"/>
    </ligand>
</feature>
<dbReference type="Pfam" id="PF03853">
    <property type="entry name" value="YjeF_N"/>
    <property type="match status" value="1"/>
</dbReference>
<dbReference type="PROSITE" id="PS51385">
    <property type="entry name" value="YJEF_N"/>
    <property type="match status" value="1"/>
</dbReference>
<gene>
    <name evidence="17" type="primary">nnrD</name>
    <name evidence="18" type="synonym">nnrE</name>
    <name evidence="22" type="ORF">CHR90_09530</name>
</gene>
<evidence type="ECO:0000256" key="9">
    <source>
        <dbReference type="ARBA" id="ARBA00022958"/>
    </source>
</evidence>
<evidence type="ECO:0000256" key="15">
    <source>
        <dbReference type="ARBA" id="ARBA00048238"/>
    </source>
</evidence>
<dbReference type="InterPro" id="IPR000631">
    <property type="entry name" value="CARKD"/>
</dbReference>
<dbReference type="GO" id="GO:0046872">
    <property type="term" value="F:metal ion binding"/>
    <property type="evidence" value="ECO:0007669"/>
    <property type="project" value="UniProtKB-UniRule"/>
</dbReference>
<dbReference type="EC" id="4.2.1.136" evidence="19"/>
<dbReference type="CDD" id="cd01171">
    <property type="entry name" value="YXKO-related"/>
    <property type="match status" value="1"/>
</dbReference>
<dbReference type="NCBIfam" id="TIGR00197">
    <property type="entry name" value="yjeF_nterm"/>
    <property type="match status" value="1"/>
</dbReference>
<evidence type="ECO:0000256" key="19">
    <source>
        <dbReference type="PIRNR" id="PIRNR017184"/>
    </source>
</evidence>
<dbReference type="Gene3D" id="3.40.50.10260">
    <property type="entry name" value="YjeF N-terminal domain"/>
    <property type="match status" value="1"/>
</dbReference>
<evidence type="ECO:0000256" key="8">
    <source>
        <dbReference type="ARBA" id="ARBA00022857"/>
    </source>
</evidence>
<feature type="binding site" evidence="17">
    <location>
        <position position="372"/>
    </location>
    <ligand>
        <name>(6S)-NADPHX</name>
        <dbReference type="ChEBI" id="CHEBI:64076"/>
    </ligand>
</feature>
<keyword evidence="11 18" id="KW-0413">Isomerase</keyword>
<evidence type="ECO:0000256" key="13">
    <source>
        <dbReference type="ARBA" id="ARBA00023268"/>
    </source>
</evidence>
<feature type="binding site" evidence="17">
    <location>
        <position position="439"/>
    </location>
    <ligand>
        <name>(6S)-NADPHX</name>
        <dbReference type="ChEBI" id="CHEBI:64076"/>
    </ligand>
</feature>
<comment type="similarity">
    <text evidence="17">Belongs to the NnrD/CARKD family.</text>
</comment>
<dbReference type="GO" id="GO:0005524">
    <property type="term" value="F:ATP binding"/>
    <property type="evidence" value="ECO:0007669"/>
    <property type="project" value="UniProtKB-UniRule"/>
</dbReference>
<dbReference type="AlphaFoldDB" id="A0A255XPY8"/>
<comment type="caution">
    <text evidence="18">Lacks conserved residue(s) required for the propagation of feature annotation.</text>
</comment>
<dbReference type="PANTHER" id="PTHR12592">
    <property type="entry name" value="ATP-DEPENDENT (S)-NAD(P)H-HYDRATE DEHYDRATASE FAMILY MEMBER"/>
    <property type="match status" value="1"/>
</dbReference>
<comment type="similarity">
    <text evidence="3 19">In the N-terminal section; belongs to the NnrE/AIBP family.</text>
</comment>
<dbReference type="HAMAP" id="MF_01966">
    <property type="entry name" value="NADHX_epimerase"/>
    <property type="match status" value="1"/>
</dbReference>
<evidence type="ECO:0000256" key="14">
    <source>
        <dbReference type="ARBA" id="ARBA00025153"/>
    </source>
</evidence>
<feature type="binding site" evidence="18">
    <location>
        <begin position="135"/>
        <end position="141"/>
    </location>
    <ligand>
        <name>(6S)-NADPHX</name>
        <dbReference type="ChEBI" id="CHEBI:64076"/>
    </ligand>
</feature>
<evidence type="ECO:0000256" key="12">
    <source>
        <dbReference type="ARBA" id="ARBA00023239"/>
    </source>
</evidence>
<dbReference type="InterPro" id="IPR017953">
    <property type="entry name" value="Carbohydrate_kinase_pred_CS"/>
</dbReference>
<dbReference type="GO" id="GO:0046496">
    <property type="term" value="P:nicotinamide nucleotide metabolic process"/>
    <property type="evidence" value="ECO:0007669"/>
    <property type="project" value="UniProtKB-UniRule"/>
</dbReference>
<dbReference type="Pfam" id="PF01256">
    <property type="entry name" value="Carb_kinase"/>
    <property type="match status" value="1"/>
</dbReference>
<dbReference type="InterPro" id="IPR004443">
    <property type="entry name" value="YjeF_N_dom"/>
</dbReference>
<dbReference type="GO" id="GO:0052856">
    <property type="term" value="F:NAD(P)HX epimerase activity"/>
    <property type="evidence" value="ECO:0007669"/>
    <property type="project" value="UniProtKB-UniRule"/>
</dbReference>
<keyword evidence="7 17" id="KW-0067">ATP-binding</keyword>
<comment type="catalytic activity">
    <reaction evidence="16 17 19">
        <text>(6S)-NADPHX + ADP = AMP + phosphate + NADPH + H(+)</text>
        <dbReference type="Rhea" id="RHEA:32235"/>
        <dbReference type="ChEBI" id="CHEBI:15378"/>
        <dbReference type="ChEBI" id="CHEBI:43474"/>
        <dbReference type="ChEBI" id="CHEBI:57783"/>
        <dbReference type="ChEBI" id="CHEBI:64076"/>
        <dbReference type="ChEBI" id="CHEBI:456215"/>
        <dbReference type="ChEBI" id="CHEBI:456216"/>
        <dbReference type="EC" id="4.2.1.136"/>
    </reaction>
</comment>
<evidence type="ECO:0000256" key="17">
    <source>
        <dbReference type="HAMAP-Rule" id="MF_01965"/>
    </source>
</evidence>
<evidence type="ECO:0000256" key="16">
    <source>
        <dbReference type="ARBA" id="ARBA00049209"/>
    </source>
</evidence>
<evidence type="ECO:0000256" key="4">
    <source>
        <dbReference type="ARBA" id="ARBA00009524"/>
    </source>
</evidence>
<comment type="catalytic activity">
    <reaction evidence="1 18 19">
        <text>(6R)-NADHX = (6S)-NADHX</text>
        <dbReference type="Rhea" id="RHEA:32215"/>
        <dbReference type="ChEBI" id="CHEBI:64074"/>
        <dbReference type="ChEBI" id="CHEBI:64075"/>
        <dbReference type="EC" id="5.1.99.6"/>
    </reaction>
</comment>
<dbReference type="OrthoDB" id="9806925at2"/>